<accession>A0A1H7KMV9</accession>
<dbReference type="PROSITE" id="PS51273">
    <property type="entry name" value="GATASE_TYPE_1"/>
    <property type="match status" value="1"/>
</dbReference>
<dbReference type="GO" id="GO:0016740">
    <property type="term" value="F:transferase activity"/>
    <property type="evidence" value="ECO:0007669"/>
    <property type="project" value="UniProtKB-KW"/>
</dbReference>
<dbReference type="AlphaFoldDB" id="A0A1H7KMV9"/>
<dbReference type="PANTHER" id="PTHR43235:SF1">
    <property type="entry name" value="GLUTAMINE AMIDOTRANSFERASE PB2B2.05-RELATED"/>
    <property type="match status" value="1"/>
</dbReference>
<dbReference type="InterPro" id="IPR044668">
    <property type="entry name" value="PuuD-like"/>
</dbReference>
<protein>
    <submittedName>
        <fullName evidence="1">Putative glutamine amidotransferase</fullName>
    </submittedName>
</protein>
<dbReference type="OrthoDB" id="9813383at2"/>
<dbReference type="PANTHER" id="PTHR43235">
    <property type="entry name" value="GLUTAMINE AMIDOTRANSFERASE PB2B2.05-RELATED"/>
    <property type="match status" value="1"/>
</dbReference>
<dbReference type="GO" id="GO:0033969">
    <property type="term" value="F:gamma-glutamyl-gamma-aminobutyrate hydrolase activity"/>
    <property type="evidence" value="ECO:0007669"/>
    <property type="project" value="TreeGrafter"/>
</dbReference>
<sequence length="236" mass="26639">MKKNPIIGIIPLIDYSKDSYWMVPGYVNGLKKAGALPIILPIINTDTEAEMLADMCDGFLFTGGQDVDPEVYGERKSELCGECCPERDVMEILLLEASMKRDIPILGICRGIQFINAVLGGTLWQDIPKQFSDKLTHCQKPPYDKPVHDVSILSDTPLYELLKKECISVNSYHHQGVRELSPKLKCMARSPDGLIEAVYSPEYKFLWAVQWHPEFSYEKDGNNLLIFKEFVSCCSA</sequence>
<proteinExistence type="predicted"/>
<dbReference type="CDD" id="cd01745">
    <property type="entry name" value="GATase1_2"/>
    <property type="match status" value="1"/>
</dbReference>
<dbReference type="InterPro" id="IPR029062">
    <property type="entry name" value="Class_I_gatase-like"/>
</dbReference>
<dbReference type="EMBL" id="FOAT01000007">
    <property type="protein sequence ID" value="SEK87864.1"/>
    <property type="molecule type" value="Genomic_DNA"/>
</dbReference>
<dbReference type="GO" id="GO:0006598">
    <property type="term" value="P:polyamine catabolic process"/>
    <property type="evidence" value="ECO:0007669"/>
    <property type="project" value="TreeGrafter"/>
</dbReference>
<organism evidence="1 2">
    <name type="scientific">Ruminococcus albus</name>
    <dbReference type="NCBI Taxonomy" id="1264"/>
    <lineage>
        <taxon>Bacteria</taxon>
        <taxon>Bacillati</taxon>
        <taxon>Bacillota</taxon>
        <taxon>Clostridia</taxon>
        <taxon>Eubacteriales</taxon>
        <taxon>Oscillospiraceae</taxon>
        <taxon>Ruminococcus</taxon>
    </lineage>
</organism>
<evidence type="ECO:0000313" key="1">
    <source>
        <dbReference type="EMBL" id="SEK87864.1"/>
    </source>
</evidence>
<keyword evidence="1" id="KW-0808">Transferase</keyword>
<dbReference type="RefSeq" id="WP_074833021.1">
    <property type="nucleotide sequence ID" value="NZ_FOAT01000007.1"/>
</dbReference>
<dbReference type="GO" id="GO:0005829">
    <property type="term" value="C:cytosol"/>
    <property type="evidence" value="ECO:0007669"/>
    <property type="project" value="TreeGrafter"/>
</dbReference>
<keyword evidence="1" id="KW-0315">Glutamine amidotransferase</keyword>
<dbReference type="Pfam" id="PF07722">
    <property type="entry name" value="Peptidase_C26"/>
    <property type="match status" value="1"/>
</dbReference>
<name>A0A1H7KMV9_RUMAL</name>
<gene>
    <name evidence="1" type="ORF">SAMN05216469_10721</name>
</gene>
<dbReference type="SUPFAM" id="SSF52317">
    <property type="entry name" value="Class I glutamine amidotransferase-like"/>
    <property type="match status" value="1"/>
</dbReference>
<dbReference type="Gene3D" id="3.40.50.880">
    <property type="match status" value="1"/>
</dbReference>
<dbReference type="InterPro" id="IPR011697">
    <property type="entry name" value="Peptidase_C26"/>
</dbReference>
<reference evidence="1 2" key="1">
    <citation type="submission" date="2016-10" db="EMBL/GenBank/DDBJ databases">
        <authorList>
            <person name="de Groot N.N."/>
        </authorList>
    </citation>
    <scope>NUCLEOTIDE SEQUENCE [LARGE SCALE GENOMIC DNA]</scope>
    <source>
        <strain evidence="1 2">KH2T6</strain>
    </source>
</reference>
<dbReference type="Proteomes" id="UP000186015">
    <property type="component" value="Unassembled WGS sequence"/>
</dbReference>
<evidence type="ECO:0000313" key="2">
    <source>
        <dbReference type="Proteomes" id="UP000186015"/>
    </source>
</evidence>